<dbReference type="Proteomes" id="UP000244855">
    <property type="component" value="Unassembled WGS sequence"/>
</dbReference>
<evidence type="ECO:0000313" key="4">
    <source>
        <dbReference type="Proteomes" id="UP000244855"/>
    </source>
</evidence>
<evidence type="ECO:0000259" key="2">
    <source>
        <dbReference type="Pfam" id="PF20516"/>
    </source>
</evidence>
<proteinExistence type="predicted"/>
<feature type="domain" description="PD-(D/E)XK nuclease-like" evidence="2">
    <location>
        <begin position="175"/>
        <end position="460"/>
    </location>
</feature>
<sequence>MAGEWDFVRPWASDTFSKCPASSSQIDSIAHPAPVSPPPSNPPKEAPYQRSLKKRKCSACLSSYHCDTMPSPRKRMRTQDDQLSITTATSALSEIQIPPVAQSRSSSPAKVRANSPVRELRDIYRFATPPLKYTTSADENTPQSVLSLIRKLPLHGVGVIPSSLKETIRTTMPYEDVPGYAFKTSTASDDSADQNLWRIATDTLERAKSCFIDNEPEASWLAIANKLLEGVFAQPELEKMLCVKDVQYSDINSPTLLPHVHNAAIPTKKADLAIAISAHASATAPLYTALRTSDPTMRLSQMSETSVSRLALPGCVEVGESGKSYLEASLQLGVWCFAGLAKLDELRKQTRVVGREMLTQAMNGQISASESGDFTVETEGLTSMPQTAALDSRKAEDLPVFGWTAIGMDWKLHVAYRDRTDGGVMIIGPLDSGGLGSVLAIFKLLEIATALARWARDQYWRGFKNIVT</sequence>
<dbReference type="InterPro" id="IPR046797">
    <property type="entry name" value="PDDEXK_12"/>
</dbReference>
<name>A0A2V1D4E9_9PLEO</name>
<protein>
    <recommendedName>
        <fullName evidence="2">PD-(D/E)XK nuclease-like domain-containing protein</fullName>
    </recommendedName>
</protein>
<evidence type="ECO:0000256" key="1">
    <source>
        <dbReference type="SAM" id="MobiDB-lite"/>
    </source>
</evidence>
<feature type="region of interest" description="Disordered" evidence="1">
    <location>
        <begin position="19"/>
        <end position="49"/>
    </location>
</feature>
<evidence type="ECO:0000313" key="3">
    <source>
        <dbReference type="EMBL" id="PVH92872.1"/>
    </source>
</evidence>
<dbReference type="STRING" id="97972.A0A2V1D4E9"/>
<dbReference type="Pfam" id="PF20516">
    <property type="entry name" value="PDDEXK_12"/>
    <property type="match status" value="1"/>
</dbReference>
<reference evidence="3 4" key="1">
    <citation type="journal article" date="2018" name="Sci. Rep.">
        <title>Comparative genomics provides insights into the lifestyle and reveals functional heterogeneity of dark septate endophytic fungi.</title>
        <authorList>
            <person name="Knapp D.G."/>
            <person name="Nemeth J.B."/>
            <person name="Barry K."/>
            <person name="Hainaut M."/>
            <person name="Henrissat B."/>
            <person name="Johnson J."/>
            <person name="Kuo A."/>
            <person name="Lim J.H.P."/>
            <person name="Lipzen A."/>
            <person name="Nolan M."/>
            <person name="Ohm R.A."/>
            <person name="Tamas L."/>
            <person name="Grigoriev I.V."/>
            <person name="Spatafora J.W."/>
            <person name="Nagy L.G."/>
            <person name="Kovacs G.M."/>
        </authorList>
    </citation>
    <scope>NUCLEOTIDE SEQUENCE [LARGE SCALE GENOMIC DNA]</scope>
    <source>
        <strain evidence="3 4">DSE2036</strain>
    </source>
</reference>
<dbReference type="OrthoDB" id="4161186at2759"/>
<gene>
    <name evidence="3" type="ORF">DM02DRAFT_662513</name>
</gene>
<feature type="compositionally biased region" description="Pro residues" evidence="1">
    <location>
        <begin position="34"/>
        <end position="45"/>
    </location>
</feature>
<keyword evidence="4" id="KW-1185">Reference proteome</keyword>
<dbReference type="AlphaFoldDB" id="A0A2V1D4E9"/>
<accession>A0A2V1D4E9</accession>
<organism evidence="3 4">
    <name type="scientific">Periconia macrospinosa</name>
    <dbReference type="NCBI Taxonomy" id="97972"/>
    <lineage>
        <taxon>Eukaryota</taxon>
        <taxon>Fungi</taxon>
        <taxon>Dikarya</taxon>
        <taxon>Ascomycota</taxon>
        <taxon>Pezizomycotina</taxon>
        <taxon>Dothideomycetes</taxon>
        <taxon>Pleosporomycetidae</taxon>
        <taxon>Pleosporales</taxon>
        <taxon>Massarineae</taxon>
        <taxon>Periconiaceae</taxon>
        <taxon>Periconia</taxon>
    </lineage>
</organism>
<dbReference type="EMBL" id="KZ805637">
    <property type="protein sequence ID" value="PVH92872.1"/>
    <property type="molecule type" value="Genomic_DNA"/>
</dbReference>